<keyword evidence="1" id="KW-0472">Membrane</keyword>
<name>A0ABM4CG27_HYDVU</name>
<dbReference type="Proteomes" id="UP001652625">
    <property type="component" value="Chromosome 09"/>
</dbReference>
<reference evidence="4" key="1">
    <citation type="submission" date="2025-08" db="UniProtKB">
        <authorList>
            <consortium name="RefSeq"/>
        </authorList>
    </citation>
    <scope>IDENTIFICATION</scope>
</reference>
<organism evidence="3 4">
    <name type="scientific">Hydra vulgaris</name>
    <name type="common">Hydra</name>
    <name type="synonym">Hydra attenuata</name>
    <dbReference type="NCBI Taxonomy" id="6087"/>
    <lineage>
        <taxon>Eukaryota</taxon>
        <taxon>Metazoa</taxon>
        <taxon>Cnidaria</taxon>
        <taxon>Hydrozoa</taxon>
        <taxon>Hydroidolina</taxon>
        <taxon>Anthoathecata</taxon>
        <taxon>Aplanulata</taxon>
        <taxon>Hydridae</taxon>
        <taxon>Hydra</taxon>
    </lineage>
</organism>
<keyword evidence="3" id="KW-1185">Reference proteome</keyword>
<sequence length="158" mass="18110">MNLFWLFLFACIFILKTFSKSTSDEQSSCIKNEEGLYKFNTAAGPISCADCSCIGDSHLKQDVSHEKCETCCCEYVSKTKINDFKEFKVKHTKDEQELLQMKNNFHGSLGVNGLLSFVLIFGCIYCIYNKKKFFSSRPPYQADEKDEFIKEIKIATNV</sequence>
<gene>
    <name evidence="4" type="primary">LOC136084517</name>
</gene>
<keyword evidence="1" id="KW-0812">Transmembrane</keyword>
<accession>A0ABM4CG27</accession>
<feature type="chain" id="PRO_5046451476" evidence="2">
    <location>
        <begin position="20"/>
        <end position="158"/>
    </location>
</feature>
<keyword evidence="2" id="KW-0732">Signal</keyword>
<feature type="transmembrane region" description="Helical" evidence="1">
    <location>
        <begin position="109"/>
        <end position="128"/>
    </location>
</feature>
<protein>
    <submittedName>
        <fullName evidence="4">Uncharacterized protein LOC136084517</fullName>
    </submittedName>
</protein>
<evidence type="ECO:0000313" key="3">
    <source>
        <dbReference type="Proteomes" id="UP001652625"/>
    </source>
</evidence>
<proteinExistence type="predicted"/>
<feature type="signal peptide" evidence="2">
    <location>
        <begin position="1"/>
        <end position="19"/>
    </location>
</feature>
<evidence type="ECO:0000256" key="1">
    <source>
        <dbReference type="SAM" id="Phobius"/>
    </source>
</evidence>
<dbReference type="GeneID" id="136084517"/>
<evidence type="ECO:0000256" key="2">
    <source>
        <dbReference type="SAM" id="SignalP"/>
    </source>
</evidence>
<evidence type="ECO:0000313" key="4">
    <source>
        <dbReference type="RefSeq" id="XP_065660671.1"/>
    </source>
</evidence>
<keyword evidence="1" id="KW-1133">Transmembrane helix</keyword>
<dbReference type="RefSeq" id="XP_065660671.1">
    <property type="nucleotide sequence ID" value="XM_065804599.1"/>
</dbReference>